<dbReference type="EMBL" id="FO082263">
    <property type="protein sequence ID" value="CCO20264.1"/>
    <property type="molecule type" value="Genomic_DNA"/>
</dbReference>
<dbReference type="PROSITE" id="PS01031">
    <property type="entry name" value="SHSP"/>
    <property type="match status" value="1"/>
</dbReference>
<dbReference type="Proteomes" id="UP000198341">
    <property type="component" value="Chromosome 16"/>
</dbReference>
<evidence type="ECO:0000256" key="3">
    <source>
        <dbReference type="RuleBase" id="RU003616"/>
    </source>
</evidence>
<dbReference type="OrthoDB" id="1245404at2759"/>
<dbReference type="InterPro" id="IPR031107">
    <property type="entry name" value="Small_HSP"/>
</dbReference>
<organism evidence="5 6">
    <name type="scientific">Bathycoccus prasinos</name>
    <dbReference type="NCBI Taxonomy" id="41875"/>
    <lineage>
        <taxon>Eukaryota</taxon>
        <taxon>Viridiplantae</taxon>
        <taxon>Chlorophyta</taxon>
        <taxon>Mamiellophyceae</taxon>
        <taxon>Mamiellales</taxon>
        <taxon>Bathycoccaceae</taxon>
        <taxon>Bathycoccus</taxon>
    </lineage>
</organism>
<dbReference type="AlphaFoldDB" id="K8EQP4"/>
<dbReference type="InterPro" id="IPR002068">
    <property type="entry name" value="A-crystallin/Hsp20_dom"/>
</dbReference>
<name>K8EQP4_9CHLO</name>
<evidence type="ECO:0000256" key="1">
    <source>
        <dbReference type="ARBA" id="ARBA00023016"/>
    </source>
</evidence>
<dbReference type="Pfam" id="PF00011">
    <property type="entry name" value="HSP20"/>
    <property type="match status" value="1"/>
</dbReference>
<dbReference type="Gene3D" id="2.60.40.790">
    <property type="match status" value="1"/>
</dbReference>
<dbReference type="RefSeq" id="XP_007508647.1">
    <property type="nucleotide sequence ID" value="XM_007508585.1"/>
</dbReference>
<dbReference type="STRING" id="41875.K8EQP4"/>
<dbReference type="GeneID" id="19011129"/>
<evidence type="ECO:0000313" key="6">
    <source>
        <dbReference type="Proteomes" id="UP000198341"/>
    </source>
</evidence>
<reference evidence="5 6" key="1">
    <citation type="submission" date="2011-10" db="EMBL/GenBank/DDBJ databases">
        <authorList>
            <person name="Genoscope - CEA"/>
        </authorList>
    </citation>
    <scope>NUCLEOTIDE SEQUENCE [LARGE SCALE GENOMIC DNA]</scope>
    <source>
        <strain evidence="5 6">RCC 1105</strain>
    </source>
</reference>
<accession>K8EQP4</accession>
<sequence>MTSSFLDSMIPREHISDMNQFDFVCDIVEKKDRYTLSGELPGCNVKNVDIKMDKDNNLHVSAHKSTKHEEEDQSRDGRMKWHAIERSSGRVERIFTLPEGADPEKVEASMKDGILTIDVKKKPEAIGEPKVEEEGMKTIPIKAQ</sequence>
<proteinExistence type="inferred from homology"/>
<evidence type="ECO:0000256" key="2">
    <source>
        <dbReference type="PROSITE-ProRule" id="PRU00285"/>
    </source>
</evidence>
<dbReference type="KEGG" id="bpg:Bathy16g00920"/>
<dbReference type="InterPro" id="IPR008978">
    <property type="entry name" value="HSP20-like_chaperone"/>
</dbReference>
<gene>
    <name evidence="5" type="ordered locus">Bathy16g00920</name>
</gene>
<dbReference type="CDD" id="cd06464">
    <property type="entry name" value="ACD_sHsps-like"/>
    <property type="match status" value="1"/>
</dbReference>
<dbReference type="PANTHER" id="PTHR11527">
    <property type="entry name" value="HEAT-SHOCK PROTEIN 20 FAMILY MEMBER"/>
    <property type="match status" value="1"/>
</dbReference>
<comment type="similarity">
    <text evidence="2 3">Belongs to the small heat shock protein (HSP20) family.</text>
</comment>
<feature type="domain" description="SHSP" evidence="4">
    <location>
        <begin position="15"/>
        <end position="144"/>
    </location>
</feature>
<evidence type="ECO:0000313" key="5">
    <source>
        <dbReference type="EMBL" id="CCO20264.1"/>
    </source>
</evidence>
<evidence type="ECO:0000259" key="4">
    <source>
        <dbReference type="PROSITE" id="PS01031"/>
    </source>
</evidence>
<dbReference type="eggNOG" id="KOG0710">
    <property type="taxonomic scope" value="Eukaryota"/>
</dbReference>
<keyword evidence="6" id="KW-1185">Reference proteome</keyword>
<protein>
    <recommendedName>
        <fullName evidence="4">SHSP domain-containing protein</fullName>
    </recommendedName>
</protein>
<keyword evidence="1" id="KW-0346">Stress response</keyword>
<dbReference type="SUPFAM" id="SSF49764">
    <property type="entry name" value="HSP20-like chaperones"/>
    <property type="match status" value="1"/>
</dbReference>